<dbReference type="NCBIfam" id="NF047352">
    <property type="entry name" value="P_loop_sacsin"/>
    <property type="match status" value="1"/>
</dbReference>
<dbReference type="KEGG" id="ani:ANIA_07280"/>
<protein>
    <recommendedName>
        <fullName evidence="4">Protein NO VEIN C-terminal domain-containing protein</fullName>
    </recommendedName>
</protein>
<reference evidence="3" key="2">
    <citation type="journal article" date="2009" name="Fungal Genet. Biol.">
        <title>The 2008 update of the Aspergillus nidulans genome annotation: a community effort.</title>
        <authorList>
            <person name="Wortman J.R."/>
            <person name="Gilsenan J.M."/>
            <person name="Joardar V."/>
            <person name="Deegan J."/>
            <person name="Clutterbuck J."/>
            <person name="Andersen M.R."/>
            <person name="Archer D."/>
            <person name="Bencina M."/>
            <person name="Braus G."/>
            <person name="Coutinho P."/>
            <person name="von Dohren H."/>
            <person name="Doonan J."/>
            <person name="Driessen A.J."/>
            <person name="Durek P."/>
            <person name="Espeso E."/>
            <person name="Fekete E."/>
            <person name="Flipphi M."/>
            <person name="Estrada C.G."/>
            <person name="Geysens S."/>
            <person name="Goldman G."/>
            <person name="de Groot P.W."/>
            <person name="Hansen K."/>
            <person name="Harris S.D."/>
            <person name="Heinekamp T."/>
            <person name="Helmstaedt K."/>
            <person name="Henrissat B."/>
            <person name="Hofmann G."/>
            <person name="Homan T."/>
            <person name="Horio T."/>
            <person name="Horiuchi H."/>
            <person name="James S."/>
            <person name="Jones M."/>
            <person name="Karaffa L."/>
            <person name="Karanyi Z."/>
            <person name="Kato M."/>
            <person name="Keller N."/>
            <person name="Kelly D.E."/>
            <person name="Kiel J.A."/>
            <person name="Kim J.M."/>
            <person name="van der Klei I.J."/>
            <person name="Klis F.M."/>
            <person name="Kovalchuk A."/>
            <person name="Krasevec N."/>
            <person name="Kubicek C.P."/>
            <person name="Liu B."/>
            <person name="Maccabe A."/>
            <person name="Meyer V."/>
            <person name="Mirabito P."/>
            <person name="Miskei M."/>
            <person name="Mos M."/>
            <person name="Mullins J."/>
            <person name="Nelson D.R."/>
            <person name="Nielsen J."/>
            <person name="Oakley B.R."/>
            <person name="Osmani S.A."/>
            <person name="Pakula T."/>
            <person name="Paszewski A."/>
            <person name="Paulsen I."/>
            <person name="Pilsyk S."/>
            <person name="Pocsi I."/>
            <person name="Punt P.J."/>
            <person name="Ram A.F."/>
            <person name="Ren Q."/>
            <person name="Robellet X."/>
            <person name="Robson G."/>
            <person name="Seiboth B."/>
            <person name="van Solingen P."/>
            <person name="Specht T."/>
            <person name="Sun J."/>
            <person name="Taheri-Talesh N."/>
            <person name="Takeshita N."/>
            <person name="Ussery D."/>
            <person name="vanKuyk P.A."/>
            <person name="Visser H."/>
            <person name="van de Vondervoort P.J."/>
            <person name="de Vries R.P."/>
            <person name="Walton J."/>
            <person name="Xiang X."/>
            <person name="Xiong Y."/>
            <person name="Zeng A.P."/>
            <person name="Brandt B.W."/>
            <person name="Cornell M.J."/>
            <person name="van den Hondel C.A."/>
            <person name="Visser J."/>
            <person name="Oliver S.G."/>
            <person name="Turner G."/>
        </authorList>
    </citation>
    <scope>GENOME REANNOTATION</scope>
    <source>
        <strain evidence="3">FGSC A4 / ATCC 38163 / CBS 112.46 / NRRL 194 / M139</strain>
    </source>
</reference>
<evidence type="ECO:0000256" key="1">
    <source>
        <dbReference type="SAM" id="MobiDB-lite"/>
    </source>
</evidence>
<dbReference type="PANTHER" id="PTHR32387">
    <property type="entry name" value="WU:FJ29H11"/>
    <property type="match status" value="1"/>
</dbReference>
<dbReference type="eggNOG" id="ENOG502QQIR">
    <property type="taxonomic scope" value="Eukaryota"/>
</dbReference>
<dbReference type="PANTHER" id="PTHR32387:SF0">
    <property type="entry name" value="PROTEIN NO VEIN"/>
    <property type="match status" value="1"/>
</dbReference>
<dbReference type="Proteomes" id="UP000000560">
    <property type="component" value="Chromosome IV"/>
</dbReference>
<dbReference type="InterPro" id="IPR055530">
    <property type="entry name" value="DUF7104"/>
</dbReference>
<dbReference type="Pfam" id="PF23397">
    <property type="entry name" value="DUF7104"/>
    <property type="match status" value="5"/>
</dbReference>
<sequence>MAGITQERAREIITEIFNQSGGFLTDDEQQGVLANVLGAPVREAAARAWTSDTRFVYEMIQNAEDCSYNSAKSKNAIPSLKFYVFLDRIVVDSNEDGFEESHVRAICSAGKRKKEGKLGEKGIGFKSVFKIASKARIQSGPFCFSLRHRDGENGLGMIAPVNEIHEPLPDGVRTRFTLFSRPEKCREIQDELLRLPHTIIAFLSRLHMLSFYLSRSSTSLMFSRPTIEPSLVCVETRHSTVMVHRYIPFRRKVAGLPPRESRPLIEDVEVVLAFPQDGRALTTQPFAHSYRPLRGAGLNFLIQSDFVTQDNGEDLVACPWNDHILDSLPGVFFAALQEICSIPEFEKIWPQFLPDDKIKDSPWSPFYERLLRDLKHIPVFKTRRGTLKSLEDVRYLLPEHCDSNGEPLLEDLQEDIYLSSQYADYYGLLEPFGLQPISSRQLLDRLRPYLENPQPRLLVDRFSETSIIMKRFHENWHSKVAGLLLSWLNCPQDDVVAKQIEHLQIVPVNKGCRSIVLKSPKDSAIYFPHDTSGNLIPSGVVDVVPVPEVVDVARVRLYTRLGVKAAEPSFVIERICDWNMRAAERPSLEESICNLRYVYATAPSRSAINAKCIFLYDSDGKELEMPQYGASEWKRAEDLYFKNNDGYGMDAVMQVLQRRCPPLVDLQYPKFLHPAYTAGSLSNDPWMKWLEGVGSIRQAPRLETPGPAPRPSKLLRLVVRYAPDILISMLKDNWNVYAMELASVCPSTLSEIMNASVPVDCGTEPLKRSFLGTHERRNLWSGTYLKDKFPFLKILSSRENDDLKDWEFLARFGVGTTMAEFLVGSAKRLSMMPLSHARDGFFKLYELLADNYYDGFWDSPTPPAIVYLPQPDSDDAWIPLTKNCVWSVFPFTNGQYAIRHLYPGLEDLFVDRLRVDVPDICSYIDKIQCMMASDSSNSEILVVLKELSSLRPTALDLEPLKMIRFLPVRKGVNNIIYATVSYPFLIVDDDRLQIDTHVPVLNFAPEDVCCLRQFFSALDLQERYVSNQLRETTVITGNADKSAELTHDLRQRAQFLLRVSILPYGKVEEIFSQATVYTTENISRRFNLGDGLETGSYRGLSHLEKIDGNLQVFVPRDESQRAICYATALPRALVLYLGIDDRMACGTFATVLREPVDILDAVLNEMGIIHLAMEQSKDLVIRTKNQAESEEIGFNLSPSLKDARPVRKSLSINLKASEAYIEEQDSPSESLTTLTESYNTANEDHECISSNIILSYYGSEPQDRCLTITEAALKSAAEDTDTRQLALLLDHIGTQGQPVTVSQDVLEAAAANELCGQSMLSLLLEFSDSRGQIGKEIEMDAILKSAVRNEECGRKVTELLLHYMKLQKKKVTITGAILKAAAESSKSSNTPLSILLEHDHDPVTEDIVVAAAMNEDSGYQIMSLLLDYDCDTWISPAIFEAAASNLHQGPQLMAVLLRQNGENIRITEDIIIAAAHNDVSGLEVLSLLKQHNGGYLPVTEAILVAAAESENCQETIDLFVDIYSWDLPLTNDVLEAAARNPAFGKENLAQLLDHLAHPQITKEIMIAAISDSEKVNLLRTVSYCDTFAIVEAAVGSLESCLQETLLYELCDELGDSIIDSALEAAAANPVNGFKAVSLLLKFCSEDHKFSEGTFLAAARNPRSGEDILGLLLKRQPDIQITAELITAATTADNRTLEQLIRHLIQKHPSTAISPLIQMTESFLEAVTGNWNCGEDVLRLLFETRTGNDGSIPITQAALINAASNVQCGFEVIVILLDHGGPNLKNLITEDVIIAAAGNSLWGLEILALLLDREYTISFSVDVFSAAERNIWCGEEILALLLEHQAFDAEDADADSSDDGDFCEDTEAAEPVNLYDLDSDDDL</sequence>
<gene>
    <name evidence="2" type="ORF">ANIA_07280</name>
</gene>
<evidence type="ECO:0000313" key="2">
    <source>
        <dbReference type="EMBL" id="CBF78706.1"/>
    </source>
</evidence>
<dbReference type="OMA" id="ANEDHEC"/>
<dbReference type="RefSeq" id="XP_680549.1">
    <property type="nucleotide sequence ID" value="XM_675457.1"/>
</dbReference>
<dbReference type="EMBL" id="BN001304">
    <property type="protein sequence ID" value="CBF78706.1"/>
    <property type="molecule type" value="Genomic_DNA"/>
</dbReference>
<accession>Q5AWQ0</accession>
<feature type="region of interest" description="Disordered" evidence="1">
    <location>
        <begin position="1850"/>
        <end position="1882"/>
    </location>
</feature>
<dbReference type="HOGENOM" id="CLU_236187_0_0_1"/>
<dbReference type="InterPro" id="IPR052957">
    <property type="entry name" value="Auxin_embryo_med"/>
</dbReference>
<dbReference type="Gene3D" id="3.30.565.10">
    <property type="entry name" value="Histidine kinase-like ATPase, C-terminal domain"/>
    <property type="match status" value="1"/>
</dbReference>
<proteinExistence type="predicted"/>
<dbReference type="InterPro" id="IPR036890">
    <property type="entry name" value="HATPase_C_sf"/>
</dbReference>
<reference evidence="3" key="1">
    <citation type="journal article" date="2005" name="Nature">
        <title>Sequencing of Aspergillus nidulans and comparative analysis with A. fumigatus and A. oryzae.</title>
        <authorList>
            <person name="Galagan J.E."/>
            <person name="Calvo S.E."/>
            <person name="Cuomo C."/>
            <person name="Ma L.J."/>
            <person name="Wortman J.R."/>
            <person name="Batzoglou S."/>
            <person name="Lee S.I."/>
            <person name="Basturkmen M."/>
            <person name="Spevak C.C."/>
            <person name="Clutterbuck J."/>
            <person name="Kapitonov V."/>
            <person name="Jurka J."/>
            <person name="Scazzocchio C."/>
            <person name="Farman M."/>
            <person name="Butler J."/>
            <person name="Purcell S."/>
            <person name="Harris S."/>
            <person name="Braus G.H."/>
            <person name="Draht O."/>
            <person name="Busch S."/>
            <person name="D'Enfert C."/>
            <person name="Bouchier C."/>
            <person name="Goldman G.H."/>
            <person name="Bell-Pedersen D."/>
            <person name="Griffiths-Jones S."/>
            <person name="Doonan J.H."/>
            <person name="Yu J."/>
            <person name="Vienken K."/>
            <person name="Pain A."/>
            <person name="Freitag M."/>
            <person name="Selker E.U."/>
            <person name="Archer D.B."/>
            <person name="Penalva M.A."/>
            <person name="Oakley B.R."/>
            <person name="Momany M."/>
            <person name="Tanaka T."/>
            <person name="Kumagai T."/>
            <person name="Asai K."/>
            <person name="Machida M."/>
            <person name="Nierman W.C."/>
            <person name="Denning D.W."/>
            <person name="Caddick M."/>
            <person name="Hynes M."/>
            <person name="Paoletti M."/>
            <person name="Fischer R."/>
            <person name="Miller B."/>
            <person name="Dyer P."/>
            <person name="Sachs M.S."/>
            <person name="Osmani S.A."/>
            <person name="Birren B.W."/>
        </authorList>
    </citation>
    <scope>NUCLEOTIDE SEQUENCE [LARGE SCALE GENOMIC DNA]</scope>
    <source>
        <strain evidence="3">FGSC A4 / ATCC 38163 / CBS 112.46 / NRRL 194 / M139</strain>
    </source>
</reference>
<dbReference type="GeneID" id="2869905"/>
<accession>C8VCS7</accession>
<keyword evidence="3" id="KW-1185">Reference proteome</keyword>
<dbReference type="InParanoid" id="Q5AWQ0"/>
<dbReference type="SUPFAM" id="SSF55874">
    <property type="entry name" value="ATPase domain of HSP90 chaperone/DNA topoisomerase II/histidine kinase"/>
    <property type="match status" value="1"/>
</dbReference>
<feature type="compositionally biased region" description="Acidic residues" evidence="1">
    <location>
        <begin position="1850"/>
        <end position="1867"/>
    </location>
</feature>
<evidence type="ECO:0000313" key="3">
    <source>
        <dbReference type="Proteomes" id="UP000000560"/>
    </source>
</evidence>
<evidence type="ECO:0008006" key="4">
    <source>
        <dbReference type="Google" id="ProtNLM"/>
    </source>
</evidence>
<dbReference type="OrthoDB" id="1262810at2759"/>
<name>Q5AWQ0_EMENI</name>
<organism evidence="2 3">
    <name type="scientific">Emericella nidulans (strain FGSC A4 / ATCC 38163 / CBS 112.46 / NRRL 194 / M139)</name>
    <name type="common">Aspergillus nidulans</name>
    <dbReference type="NCBI Taxonomy" id="227321"/>
    <lineage>
        <taxon>Eukaryota</taxon>
        <taxon>Fungi</taxon>
        <taxon>Dikarya</taxon>
        <taxon>Ascomycota</taxon>
        <taxon>Pezizomycotina</taxon>
        <taxon>Eurotiomycetes</taxon>
        <taxon>Eurotiomycetidae</taxon>
        <taxon>Eurotiales</taxon>
        <taxon>Aspergillaceae</taxon>
        <taxon>Aspergillus</taxon>
        <taxon>Aspergillus subgen. Nidulantes</taxon>
    </lineage>
</organism>